<dbReference type="AlphaFoldDB" id="A0AAW0MB39"/>
<comment type="caution">
    <text evidence="1">The sequence shown here is derived from an EMBL/GenBank/DDBJ whole genome shotgun (WGS) entry which is preliminary data.</text>
</comment>
<dbReference type="EMBL" id="PKMF04000004">
    <property type="protein sequence ID" value="KAK7860920.1"/>
    <property type="molecule type" value="Genomic_DNA"/>
</dbReference>
<evidence type="ECO:0000313" key="1">
    <source>
        <dbReference type="EMBL" id="KAK7860920.1"/>
    </source>
</evidence>
<proteinExistence type="predicted"/>
<organism evidence="1 2">
    <name type="scientific">Quercus suber</name>
    <name type="common">Cork oak</name>
    <dbReference type="NCBI Taxonomy" id="58331"/>
    <lineage>
        <taxon>Eukaryota</taxon>
        <taxon>Viridiplantae</taxon>
        <taxon>Streptophyta</taxon>
        <taxon>Embryophyta</taxon>
        <taxon>Tracheophyta</taxon>
        <taxon>Spermatophyta</taxon>
        <taxon>Magnoliopsida</taxon>
        <taxon>eudicotyledons</taxon>
        <taxon>Gunneridae</taxon>
        <taxon>Pentapetalae</taxon>
        <taxon>rosids</taxon>
        <taxon>fabids</taxon>
        <taxon>Fagales</taxon>
        <taxon>Fagaceae</taxon>
        <taxon>Quercus</taxon>
    </lineage>
</organism>
<keyword evidence="2" id="KW-1185">Reference proteome</keyword>
<evidence type="ECO:0000313" key="2">
    <source>
        <dbReference type="Proteomes" id="UP000237347"/>
    </source>
</evidence>
<protein>
    <submittedName>
        <fullName evidence="1">Uncharacterized protein</fullName>
    </submittedName>
</protein>
<reference evidence="1 2" key="1">
    <citation type="journal article" date="2018" name="Sci. Data">
        <title>The draft genome sequence of cork oak.</title>
        <authorList>
            <person name="Ramos A.M."/>
            <person name="Usie A."/>
            <person name="Barbosa P."/>
            <person name="Barros P.M."/>
            <person name="Capote T."/>
            <person name="Chaves I."/>
            <person name="Simoes F."/>
            <person name="Abreu I."/>
            <person name="Carrasquinho I."/>
            <person name="Faro C."/>
            <person name="Guimaraes J.B."/>
            <person name="Mendonca D."/>
            <person name="Nobrega F."/>
            <person name="Rodrigues L."/>
            <person name="Saibo N.J.M."/>
            <person name="Varela M.C."/>
            <person name="Egas C."/>
            <person name="Matos J."/>
            <person name="Miguel C.M."/>
            <person name="Oliveira M.M."/>
            <person name="Ricardo C.P."/>
            <person name="Goncalves S."/>
        </authorList>
    </citation>
    <scope>NUCLEOTIDE SEQUENCE [LARGE SCALE GENOMIC DNA]</scope>
    <source>
        <strain evidence="2">cv. HL8</strain>
    </source>
</reference>
<dbReference type="Proteomes" id="UP000237347">
    <property type="component" value="Unassembled WGS sequence"/>
</dbReference>
<gene>
    <name evidence="1" type="ORF">CFP56_029253</name>
</gene>
<name>A0AAW0MB39_QUESU</name>
<accession>A0AAW0MB39</accession>
<sequence>MALGFVVGFWSVCGPLLWNKQWRIRYFQFLDHKSYKLKGLVLLYSTCCIERNRKLRCIGRPSDEGGCLMMSQELAPNQVAPVVMSCYEMKAWT</sequence>